<dbReference type="Proteomes" id="UP000186955">
    <property type="component" value="Unassembled WGS sequence"/>
</dbReference>
<evidence type="ECO:0000313" key="2">
    <source>
        <dbReference type="Proteomes" id="UP000186955"/>
    </source>
</evidence>
<organism evidence="1 2">
    <name type="scientific">Penicillium subrubescens</name>
    <dbReference type="NCBI Taxonomy" id="1316194"/>
    <lineage>
        <taxon>Eukaryota</taxon>
        <taxon>Fungi</taxon>
        <taxon>Dikarya</taxon>
        <taxon>Ascomycota</taxon>
        <taxon>Pezizomycotina</taxon>
        <taxon>Eurotiomycetes</taxon>
        <taxon>Eurotiomycetidae</taxon>
        <taxon>Eurotiales</taxon>
        <taxon>Aspergillaceae</taxon>
        <taxon>Penicillium</taxon>
    </lineage>
</organism>
<sequence length="61" mass="6424">MVPGEPGDSKLQPVDVINQIFGLEELVYMLALSIGSASVIVGYVENHCPVEVPDAVAVVSQ</sequence>
<keyword evidence="2" id="KW-1185">Reference proteome</keyword>
<dbReference type="EMBL" id="MNBE01000569">
    <property type="protein sequence ID" value="OKP08271.1"/>
    <property type="molecule type" value="Genomic_DNA"/>
</dbReference>
<gene>
    <name evidence="1" type="ORF">PENSUB_5638</name>
</gene>
<dbReference type="AlphaFoldDB" id="A0A1Q5U723"/>
<proteinExistence type="predicted"/>
<protein>
    <submittedName>
        <fullName evidence="1">Uncharacterized protein</fullName>
    </submittedName>
</protein>
<reference evidence="1 2" key="1">
    <citation type="submission" date="2016-10" db="EMBL/GenBank/DDBJ databases">
        <title>Genome sequence of the ascomycete fungus Penicillium subrubescens.</title>
        <authorList>
            <person name="De Vries R.P."/>
            <person name="Peng M."/>
            <person name="Dilokpimol A."/>
            <person name="Hilden K."/>
            <person name="Makela M.R."/>
            <person name="Grigoriev I."/>
            <person name="Riley R."/>
            <person name="Granchi Z."/>
        </authorList>
    </citation>
    <scope>NUCLEOTIDE SEQUENCE [LARGE SCALE GENOMIC DNA]</scope>
    <source>
        <strain evidence="1 2">CBS 132785</strain>
    </source>
</reference>
<name>A0A1Q5U723_9EURO</name>
<accession>A0A1Q5U723</accession>
<evidence type="ECO:0000313" key="1">
    <source>
        <dbReference type="EMBL" id="OKP08271.1"/>
    </source>
</evidence>
<comment type="caution">
    <text evidence="1">The sequence shown here is derived from an EMBL/GenBank/DDBJ whole genome shotgun (WGS) entry which is preliminary data.</text>
</comment>